<feature type="transmembrane region" description="Helical" evidence="1">
    <location>
        <begin position="127"/>
        <end position="151"/>
    </location>
</feature>
<dbReference type="AlphaFoldDB" id="A0AB39M668"/>
<evidence type="ECO:0008006" key="3">
    <source>
        <dbReference type="Google" id="ProtNLM"/>
    </source>
</evidence>
<feature type="transmembrane region" description="Helical" evidence="1">
    <location>
        <begin position="93"/>
        <end position="115"/>
    </location>
</feature>
<evidence type="ECO:0000313" key="2">
    <source>
        <dbReference type="EMBL" id="XDQ01742.1"/>
    </source>
</evidence>
<sequence length="213" mass="22484">MPESELLGEDVGVAFEVILDRALNSGRVREALDRAGEAVDREELRTQALHARDAIDEVAEAEYRDYLASDDVQGGGHCGSVCLDAAGTRRSGWLMAVLVLVAVVAAGLLAAGFGLRAFGGRPYVGDGLITAGLITGAVAAGAMVGDVVWALMAAARDRRGADGEVDDGREPEAAWVREEWELALLEWGMVPFLLERIEESSVAKQPAPTPPAC</sequence>
<keyword evidence="1" id="KW-1133">Transmembrane helix</keyword>
<name>A0AB39M668_9ACTN</name>
<gene>
    <name evidence="2" type="ORF">AB5J58_16760</name>
</gene>
<dbReference type="EMBL" id="CP163431">
    <property type="protein sequence ID" value="XDQ01742.1"/>
    <property type="molecule type" value="Genomic_DNA"/>
</dbReference>
<accession>A0AB39M668</accession>
<protein>
    <recommendedName>
        <fullName evidence="3">DUF1707 domain-containing protein</fullName>
    </recommendedName>
</protein>
<evidence type="ECO:0000256" key="1">
    <source>
        <dbReference type="SAM" id="Phobius"/>
    </source>
</evidence>
<reference evidence="2" key="1">
    <citation type="submission" date="2024-07" db="EMBL/GenBank/DDBJ databases">
        <authorList>
            <person name="Yu S.T."/>
        </authorList>
    </citation>
    <scope>NUCLEOTIDE SEQUENCE</scope>
    <source>
        <strain evidence="2">R08</strain>
    </source>
</reference>
<keyword evidence="1" id="KW-0472">Membrane</keyword>
<dbReference type="RefSeq" id="WP_369188054.1">
    <property type="nucleotide sequence ID" value="NZ_CP163431.1"/>
</dbReference>
<proteinExistence type="predicted"/>
<organism evidence="2">
    <name type="scientific">Streptomyces sp. R08</name>
    <dbReference type="NCBI Taxonomy" id="3238624"/>
    <lineage>
        <taxon>Bacteria</taxon>
        <taxon>Bacillati</taxon>
        <taxon>Actinomycetota</taxon>
        <taxon>Actinomycetes</taxon>
        <taxon>Kitasatosporales</taxon>
        <taxon>Streptomycetaceae</taxon>
        <taxon>Streptomyces</taxon>
    </lineage>
</organism>
<keyword evidence="1" id="KW-0812">Transmembrane</keyword>